<feature type="transmembrane region" description="Helical" evidence="1">
    <location>
        <begin position="99"/>
        <end position="121"/>
    </location>
</feature>
<evidence type="ECO:0000313" key="2">
    <source>
        <dbReference type="EMBL" id="AIN87101.1"/>
    </source>
</evidence>
<dbReference type="KEGG" id="bsg:IY72_03700"/>
<keyword evidence="1" id="KW-1133">Transmembrane helix</keyword>
<keyword evidence="1" id="KW-0812">Transmembrane</keyword>
<dbReference type="EMBL" id="CP009096">
    <property type="protein sequence ID" value="AIN87101.1"/>
    <property type="molecule type" value="Genomic_DNA"/>
</dbReference>
<dbReference type="Proteomes" id="UP000029248">
    <property type="component" value="Chromosome 1"/>
</dbReference>
<evidence type="ECO:0000256" key="1">
    <source>
        <dbReference type="SAM" id="Phobius"/>
    </source>
</evidence>
<evidence type="ECO:0000313" key="3">
    <source>
        <dbReference type="Proteomes" id="UP000029248"/>
    </source>
</evidence>
<feature type="transmembrane region" description="Helical" evidence="1">
    <location>
        <begin position="66"/>
        <end position="87"/>
    </location>
</feature>
<accession>A0AAU8QHV9</accession>
<reference evidence="2 3" key="2">
    <citation type="submission" date="2014-09" db="EMBL/GenBank/DDBJ databases">
        <title>Genome announcement of three Brucella strains isolated from bovine in Zimbabwe.</title>
        <authorList>
            <person name="Ledwaba M.M.B."/>
            <person name="Mafofo J.J."/>
            <person name="van Heerden H.H."/>
        </authorList>
    </citation>
    <scope>NUCLEOTIDE SEQUENCE [LARGE SCALE GENOMIC DNA]</scope>
    <source>
        <strain evidence="2 3">ZW046</strain>
    </source>
</reference>
<reference evidence="2 3" key="1">
    <citation type="submission" date="2014-07" db="EMBL/GenBank/DDBJ databases">
        <authorList>
            <person name="Ledwaba M.B."/>
            <person name="Mafofo J."/>
            <person name="van Heerden H."/>
        </authorList>
    </citation>
    <scope>NUCLEOTIDE SEQUENCE [LARGE SCALE GENOMIC DNA]</scope>
    <source>
        <strain evidence="2 3">ZW046</strain>
    </source>
</reference>
<protein>
    <submittedName>
        <fullName evidence="2">Uncharacterized protein</fullName>
    </submittedName>
</protein>
<organism evidence="2 3">
    <name type="scientific">Brucella suis</name>
    <dbReference type="NCBI Taxonomy" id="29461"/>
    <lineage>
        <taxon>Bacteria</taxon>
        <taxon>Pseudomonadati</taxon>
        <taxon>Pseudomonadota</taxon>
        <taxon>Alphaproteobacteria</taxon>
        <taxon>Hyphomicrobiales</taxon>
        <taxon>Brucellaceae</taxon>
        <taxon>Brucella/Ochrobactrum group</taxon>
        <taxon>Brucella</taxon>
    </lineage>
</organism>
<name>A0AAU8QHV9_BRUSS</name>
<dbReference type="AlphaFoldDB" id="A0AAU8QHV9"/>
<proteinExistence type="predicted"/>
<gene>
    <name evidence="2" type="ORF">IY72_03700</name>
</gene>
<dbReference type="KEGG" id="bsw:IY71_03970"/>
<sequence length="125" mass="13006">MLRSPSQHVFMNQRGPRSGGVDSWPVIATAAGAAVTGAHMRPIRPAGPVRAIWPIVIGPVRAVRPVIIWAVRAMIMAITVVTARSAITPAIIDDGAADIAAAHIIGIIISAAGAVIAFRYATAER</sequence>
<keyword evidence="1" id="KW-0472">Membrane</keyword>